<reference evidence="2 3" key="1">
    <citation type="submission" date="2023-04" db="EMBL/GenBank/DDBJ databases">
        <title>Spirochaete genome identified in red abalone sample constitutes a novel genus.</title>
        <authorList>
            <person name="Sharma S.P."/>
            <person name="Purcell C.M."/>
            <person name="Hyde J.R."/>
            <person name="Severin A.J."/>
        </authorList>
    </citation>
    <scope>NUCLEOTIDE SEQUENCE [LARGE SCALE GENOMIC DNA]</scope>
    <source>
        <strain evidence="2 3">SP-2023</strain>
    </source>
</reference>
<dbReference type="Proteomes" id="UP001228690">
    <property type="component" value="Chromosome"/>
</dbReference>
<keyword evidence="1" id="KW-1133">Transmembrane helix</keyword>
<feature type="transmembrane region" description="Helical" evidence="1">
    <location>
        <begin position="151"/>
        <end position="174"/>
    </location>
</feature>
<feature type="transmembrane region" description="Helical" evidence="1">
    <location>
        <begin position="43"/>
        <end position="67"/>
    </location>
</feature>
<name>A0ABY8MMC2_9SPIO</name>
<sequence length="249" mass="28763">MNIHILVSTFGLCVLLYMAKRLASLAAKTSEPIRLGDAFARKLSLLALLVTWPLSLSSFLPISYYLFVRSQDYLIGYIVLHPILLVLTVCYLVDFRLRSRGRQNSQQIYLVYILFLFAMYLLGYVVGLLHSKDEQQQPYPQALVSYSTLRLIHWCSLIIYVYSTAGLLFCHVFARNGLVPKKRSRAGLRVPPWLPPWLLLRWEPQKLLRRLLLLTIISLTVAISVGFAFSLYDIYEAFREDCHTLWCPD</sequence>
<proteinExistence type="predicted"/>
<feature type="transmembrane region" description="Helical" evidence="1">
    <location>
        <begin position="73"/>
        <end position="97"/>
    </location>
</feature>
<protein>
    <submittedName>
        <fullName evidence="2">Uncharacterized protein</fullName>
    </submittedName>
</protein>
<dbReference type="EMBL" id="CP123443">
    <property type="protein sequence ID" value="WGK70328.1"/>
    <property type="molecule type" value="Genomic_DNA"/>
</dbReference>
<keyword evidence="1" id="KW-0472">Membrane</keyword>
<gene>
    <name evidence="2" type="ORF">P0082_05565</name>
</gene>
<organism evidence="2 3">
    <name type="scientific">Candidatus Haliotispira prima</name>
    <dbReference type="NCBI Taxonomy" id="3034016"/>
    <lineage>
        <taxon>Bacteria</taxon>
        <taxon>Pseudomonadati</taxon>
        <taxon>Spirochaetota</taxon>
        <taxon>Spirochaetia</taxon>
        <taxon>Spirochaetales</taxon>
        <taxon>Spirochaetaceae</taxon>
        <taxon>Candidatus Haliotispira</taxon>
    </lineage>
</organism>
<evidence type="ECO:0000313" key="3">
    <source>
        <dbReference type="Proteomes" id="UP001228690"/>
    </source>
</evidence>
<evidence type="ECO:0000256" key="1">
    <source>
        <dbReference type="SAM" id="Phobius"/>
    </source>
</evidence>
<accession>A0ABY8MMC2</accession>
<keyword evidence="3" id="KW-1185">Reference proteome</keyword>
<feature type="transmembrane region" description="Helical" evidence="1">
    <location>
        <begin position="6"/>
        <end position="23"/>
    </location>
</feature>
<feature type="transmembrane region" description="Helical" evidence="1">
    <location>
        <begin position="211"/>
        <end position="232"/>
    </location>
</feature>
<keyword evidence="1" id="KW-0812">Transmembrane</keyword>
<feature type="transmembrane region" description="Helical" evidence="1">
    <location>
        <begin position="109"/>
        <end position="131"/>
    </location>
</feature>
<evidence type="ECO:0000313" key="2">
    <source>
        <dbReference type="EMBL" id="WGK70328.1"/>
    </source>
</evidence>
<dbReference type="RefSeq" id="WP_326928539.1">
    <property type="nucleotide sequence ID" value="NZ_CP123443.1"/>
</dbReference>